<name>A0A4S8LP67_DENBC</name>
<evidence type="ECO:0000313" key="2">
    <source>
        <dbReference type="EMBL" id="THU90961.1"/>
    </source>
</evidence>
<organism evidence="2 3">
    <name type="scientific">Dendrothele bispora (strain CBS 962.96)</name>
    <dbReference type="NCBI Taxonomy" id="1314807"/>
    <lineage>
        <taxon>Eukaryota</taxon>
        <taxon>Fungi</taxon>
        <taxon>Dikarya</taxon>
        <taxon>Basidiomycota</taxon>
        <taxon>Agaricomycotina</taxon>
        <taxon>Agaricomycetes</taxon>
        <taxon>Agaricomycetidae</taxon>
        <taxon>Agaricales</taxon>
        <taxon>Agaricales incertae sedis</taxon>
        <taxon>Dendrothele</taxon>
    </lineage>
</organism>
<reference evidence="2 3" key="1">
    <citation type="journal article" date="2019" name="Nat. Ecol. Evol.">
        <title>Megaphylogeny resolves global patterns of mushroom evolution.</title>
        <authorList>
            <person name="Varga T."/>
            <person name="Krizsan K."/>
            <person name="Foldi C."/>
            <person name="Dima B."/>
            <person name="Sanchez-Garcia M."/>
            <person name="Sanchez-Ramirez S."/>
            <person name="Szollosi G.J."/>
            <person name="Szarkandi J.G."/>
            <person name="Papp V."/>
            <person name="Albert L."/>
            <person name="Andreopoulos W."/>
            <person name="Angelini C."/>
            <person name="Antonin V."/>
            <person name="Barry K.W."/>
            <person name="Bougher N.L."/>
            <person name="Buchanan P."/>
            <person name="Buyck B."/>
            <person name="Bense V."/>
            <person name="Catcheside P."/>
            <person name="Chovatia M."/>
            <person name="Cooper J."/>
            <person name="Damon W."/>
            <person name="Desjardin D."/>
            <person name="Finy P."/>
            <person name="Geml J."/>
            <person name="Haridas S."/>
            <person name="Hughes K."/>
            <person name="Justo A."/>
            <person name="Karasinski D."/>
            <person name="Kautmanova I."/>
            <person name="Kiss B."/>
            <person name="Kocsube S."/>
            <person name="Kotiranta H."/>
            <person name="LaButti K.M."/>
            <person name="Lechner B.E."/>
            <person name="Liimatainen K."/>
            <person name="Lipzen A."/>
            <person name="Lukacs Z."/>
            <person name="Mihaltcheva S."/>
            <person name="Morgado L.N."/>
            <person name="Niskanen T."/>
            <person name="Noordeloos M.E."/>
            <person name="Ohm R.A."/>
            <person name="Ortiz-Santana B."/>
            <person name="Ovrebo C."/>
            <person name="Racz N."/>
            <person name="Riley R."/>
            <person name="Savchenko A."/>
            <person name="Shiryaev A."/>
            <person name="Soop K."/>
            <person name="Spirin V."/>
            <person name="Szebenyi C."/>
            <person name="Tomsovsky M."/>
            <person name="Tulloss R.E."/>
            <person name="Uehling J."/>
            <person name="Grigoriev I.V."/>
            <person name="Vagvolgyi C."/>
            <person name="Papp T."/>
            <person name="Martin F.M."/>
            <person name="Miettinen O."/>
            <person name="Hibbett D.S."/>
            <person name="Nagy L.G."/>
        </authorList>
    </citation>
    <scope>NUCLEOTIDE SEQUENCE [LARGE SCALE GENOMIC DNA]</scope>
    <source>
        <strain evidence="2 3">CBS 962.96</strain>
    </source>
</reference>
<evidence type="ECO:0000313" key="3">
    <source>
        <dbReference type="Proteomes" id="UP000297245"/>
    </source>
</evidence>
<gene>
    <name evidence="2" type="ORF">K435DRAFT_841242</name>
</gene>
<proteinExistence type="predicted"/>
<feature type="region of interest" description="Disordered" evidence="1">
    <location>
        <begin position="508"/>
        <end position="532"/>
    </location>
</feature>
<accession>A0A4S8LP67</accession>
<feature type="compositionally biased region" description="Polar residues" evidence="1">
    <location>
        <begin position="537"/>
        <end position="555"/>
    </location>
</feature>
<feature type="compositionally biased region" description="Basic and acidic residues" evidence="1">
    <location>
        <begin position="608"/>
        <end position="635"/>
    </location>
</feature>
<dbReference type="AlphaFoldDB" id="A0A4S8LP67"/>
<evidence type="ECO:0000256" key="1">
    <source>
        <dbReference type="SAM" id="MobiDB-lite"/>
    </source>
</evidence>
<keyword evidence="3" id="KW-1185">Reference proteome</keyword>
<protein>
    <submittedName>
        <fullName evidence="2">Uncharacterized protein</fullName>
    </submittedName>
</protein>
<feature type="region of interest" description="Disordered" evidence="1">
    <location>
        <begin position="537"/>
        <end position="556"/>
    </location>
</feature>
<dbReference type="Proteomes" id="UP000297245">
    <property type="component" value="Unassembled WGS sequence"/>
</dbReference>
<feature type="region of interest" description="Disordered" evidence="1">
    <location>
        <begin position="605"/>
        <end position="635"/>
    </location>
</feature>
<dbReference type="OrthoDB" id="10666382at2759"/>
<dbReference type="EMBL" id="ML179320">
    <property type="protein sequence ID" value="THU90961.1"/>
    <property type="molecule type" value="Genomic_DNA"/>
</dbReference>
<sequence>MYEAESQQRLETYGRAARTLLHLFGTYSYSRPLSSPLPSQFDSELLAPHKYDRSSHKRFIVANLQGNTSENAIQHEALLWAHWTWVADFGMALSSMDEQDVNFLLMLAVNHAPVESTHVIAICDDHDSSYPHLPRYRRELPLHYCRRRIEGSRAQGDNIELERLTTCLTRPCTFSWFLENMASLHLYKLLINDIRGNEDRYRVKYDSNTPIHLQLLQLAVNVPGTWAESPDIVETAIRKMEEYAYSWRVSGRAPIINVIAEATLILQSLTQRLNLSSLTNEHFFVRQEGKKEELKDVIASYPLVPKPARIFRVLHAALTELDDESVRNAISADMAVGIVRRCFGILQYRFEQDRQHENDASWAYRRIRWLLNQLLRCSRQSIEWRNALWTAFLDADFLLVDIEVWGVELEAILELLQQSDDPFLGRILEYLLSDGNLEGVSEQSLESWGQEKIPFILARLQAQSCFIIPEERWNRCFDTLSRRDFSSVPQHRIERFKKNVEKFKTFIRNGRNDSELQEPNPESPLQRAPDRDTINSEAPLQRTSNRGSTSVSQPLVSGARGWRVVRNVVKPGLSLLGLKRRDQGGDVEMGDFTNLDAPAEGIATTRTGEVHDGEQSHSVEVDEGIRNREMEEGED</sequence>